<dbReference type="InterPro" id="IPR027417">
    <property type="entry name" value="P-loop_NTPase"/>
</dbReference>
<keyword evidence="2" id="KW-0347">Helicase</keyword>
<feature type="domain" description="Helicase C-terminal" evidence="1">
    <location>
        <begin position="1"/>
        <end position="59"/>
    </location>
</feature>
<keyword evidence="2" id="KW-0547">Nucleotide-binding</keyword>
<accession>A0A2H8TMV3</accession>
<keyword evidence="2" id="KW-0378">Hydrolase</keyword>
<protein>
    <submittedName>
        <fullName evidence="2">Putative ATP-dependent RNA helicase DDX4</fullName>
    </submittedName>
</protein>
<name>A0A2H8TMV3_9HEMI</name>
<dbReference type="PROSITE" id="PS51194">
    <property type="entry name" value="HELICASE_CTER"/>
    <property type="match status" value="1"/>
</dbReference>
<sequence>MPQTIEEYVQRIGRTGRLGNQGIATSFFDPDEDHLLIEPIIKTLASANQEIPNWLVKLGREAKYNDDDDDVLDHFGGSDIRIVINICYYYLYIMKSRTQWV</sequence>
<dbReference type="GO" id="GO:0004386">
    <property type="term" value="F:helicase activity"/>
    <property type="evidence" value="ECO:0007669"/>
    <property type="project" value="UniProtKB-KW"/>
</dbReference>
<keyword evidence="2" id="KW-0067">ATP-binding</keyword>
<dbReference type="InterPro" id="IPR001650">
    <property type="entry name" value="Helicase_C-like"/>
</dbReference>
<evidence type="ECO:0000259" key="1">
    <source>
        <dbReference type="PROSITE" id="PS51194"/>
    </source>
</evidence>
<dbReference type="SUPFAM" id="SSF52540">
    <property type="entry name" value="P-loop containing nucleoside triphosphate hydrolases"/>
    <property type="match status" value="1"/>
</dbReference>
<dbReference type="Gene3D" id="3.40.50.300">
    <property type="entry name" value="P-loop containing nucleotide triphosphate hydrolases"/>
    <property type="match status" value="1"/>
</dbReference>
<dbReference type="OrthoDB" id="196131at2759"/>
<gene>
    <name evidence="2" type="primary">Ddx4_0</name>
</gene>
<reference evidence="2" key="1">
    <citation type="submission" date="2017-10" db="EMBL/GenBank/DDBJ databases">
        <title>Transcriptome Assembly of Sugarcane Aphid Adults.</title>
        <authorList>
            <person name="Scully E.D."/>
            <person name="Palmer N.A."/>
            <person name="Geib S.M."/>
            <person name="Sarath G."/>
            <person name="Sattler S.E."/>
        </authorList>
    </citation>
    <scope>NUCLEOTIDE SEQUENCE</scope>
    <source>
        <tissue evidence="2">Whole body</tissue>
    </source>
</reference>
<dbReference type="AlphaFoldDB" id="A0A2H8TMV3"/>
<organism evidence="2">
    <name type="scientific">Melanaphis sacchari</name>
    <dbReference type="NCBI Taxonomy" id="742174"/>
    <lineage>
        <taxon>Eukaryota</taxon>
        <taxon>Metazoa</taxon>
        <taxon>Ecdysozoa</taxon>
        <taxon>Arthropoda</taxon>
        <taxon>Hexapoda</taxon>
        <taxon>Insecta</taxon>
        <taxon>Pterygota</taxon>
        <taxon>Neoptera</taxon>
        <taxon>Paraneoptera</taxon>
        <taxon>Hemiptera</taxon>
        <taxon>Sternorrhyncha</taxon>
        <taxon>Aphidomorpha</taxon>
        <taxon>Aphidoidea</taxon>
        <taxon>Aphididae</taxon>
        <taxon>Aphidini</taxon>
        <taxon>Melanaphis</taxon>
    </lineage>
</organism>
<proteinExistence type="predicted"/>
<evidence type="ECO:0000313" key="2">
    <source>
        <dbReference type="EMBL" id="MBW14982.1"/>
    </source>
</evidence>
<dbReference type="EMBL" id="GFXV01003177">
    <property type="protein sequence ID" value="MBW14982.1"/>
    <property type="molecule type" value="Transcribed_RNA"/>
</dbReference>
<dbReference type="PANTHER" id="PTHR47958">
    <property type="entry name" value="ATP-DEPENDENT RNA HELICASE DBP3"/>
    <property type="match status" value="1"/>
</dbReference>